<feature type="domain" description="Autotransporter" evidence="1">
    <location>
        <begin position="75"/>
        <end position="360"/>
    </location>
</feature>
<dbReference type="Gene3D" id="2.40.128.130">
    <property type="entry name" value="Autotransporter beta-domain"/>
    <property type="match status" value="1"/>
</dbReference>
<dbReference type="EMBL" id="JAWDID010000003">
    <property type="protein sequence ID" value="MDU0338828.1"/>
    <property type="molecule type" value="Genomic_DNA"/>
</dbReference>
<dbReference type="SMART" id="SM00869">
    <property type="entry name" value="Autotransporter"/>
    <property type="match status" value="1"/>
</dbReference>
<dbReference type="InterPro" id="IPR036709">
    <property type="entry name" value="Autotransporte_beta_dom_sf"/>
</dbReference>
<reference evidence="2 3" key="1">
    <citation type="submission" date="2023-09" db="EMBL/GenBank/DDBJ databases">
        <title>Whole genome shotgun sequencing (WGS) of Bosea sp. ZW T0_25, isolated from stored onions (Allium cepa).</title>
        <authorList>
            <person name="Stoll D.A."/>
            <person name="Huch M."/>
        </authorList>
    </citation>
    <scope>NUCLEOTIDE SEQUENCE [LARGE SCALE GENOMIC DNA]</scope>
    <source>
        <strain evidence="2 3">ZW T0_25</strain>
    </source>
</reference>
<dbReference type="Proteomes" id="UP001254257">
    <property type="component" value="Unassembled WGS sequence"/>
</dbReference>
<dbReference type="InterPro" id="IPR051551">
    <property type="entry name" value="Autotransporter_adhesion"/>
</dbReference>
<dbReference type="PANTHER" id="PTHR35037:SF3">
    <property type="entry name" value="C-TERMINAL REGION OF AIDA-LIKE PROTEIN"/>
    <property type="match status" value="1"/>
</dbReference>
<protein>
    <submittedName>
        <fullName evidence="2">Autotransporter outer membrane beta-barrel domain-containing protein</fullName>
    </submittedName>
</protein>
<dbReference type="InterPro" id="IPR006315">
    <property type="entry name" value="OM_autotransptr_brl_dom"/>
</dbReference>
<sequence>MPNYRQETSLYAALPAMQLIYGRTLLDSLHERVGELRPQEPPALTEERTIWCADPARNNRCTTVVRLPDREIAASRSFASLGWARIIATHGNRDGGPWGVYRNGPNFDYDLYGLQAGLDLYRGINADGSRDHAGIYAAIGRIEGDVTHFNGFRAGRNTIDAYSIGGYWTHFGPSGWYLDGVLQGTWYDAKADSRRGFSLSKDSFGFGASLEGGYPIALGGGWIIEPQAQLVYQTLSNGSASDGAALVRFSDGQSLAGRVGARLAKGWELEERAARPRMLTAWLKASVWNEFLGEPKASFSSATGFIPFGSDLGGTWGEVKVGIDAQTSRNTAVYASAGYSVGFNGRSHAYDGRLGLKVTW</sequence>
<keyword evidence="3" id="KW-1185">Reference proteome</keyword>
<evidence type="ECO:0000313" key="3">
    <source>
        <dbReference type="Proteomes" id="UP001254257"/>
    </source>
</evidence>
<dbReference type="PANTHER" id="PTHR35037">
    <property type="entry name" value="C-TERMINAL REGION OF AIDA-LIKE PROTEIN"/>
    <property type="match status" value="1"/>
</dbReference>
<dbReference type="InterPro" id="IPR005546">
    <property type="entry name" value="Autotransporte_beta"/>
</dbReference>
<dbReference type="SUPFAM" id="SSF103515">
    <property type="entry name" value="Autotransporter"/>
    <property type="match status" value="1"/>
</dbReference>
<dbReference type="RefSeq" id="WP_316016943.1">
    <property type="nucleotide sequence ID" value="NZ_JAWDID010000003.1"/>
</dbReference>
<proteinExistence type="predicted"/>
<accession>A0ABU3S213</accession>
<dbReference type="Pfam" id="PF03797">
    <property type="entry name" value="Autotransporter"/>
    <property type="match status" value="1"/>
</dbReference>
<dbReference type="PROSITE" id="PS51208">
    <property type="entry name" value="AUTOTRANSPORTER"/>
    <property type="match status" value="1"/>
</dbReference>
<comment type="caution">
    <text evidence="2">The sequence shown here is derived from an EMBL/GenBank/DDBJ whole genome shotgun (WGS) entry which is preliminary data.</text>
</comment>
<organism evidence="2 3">
    <name type="scientific">Bosea rubneri</name>
    <dbReference type="NCBI Taxonomy" id="3075434"/>
    <lineage>
        <taxon>Bacteria</taxon>
        <taxon>Pseudomonadati</taxon>
        <taxon>Pseudomonadota</taxon>
        <taxon>Alphaproteobacteria</taxon>
        <taxon>Hyphomicrobiales</taxon>
        <taxon>Boseaceae</taxon>
        <taxon>Bosea</taxon>
    </lineage>
</organism>
<dbReference type="NCBIfam" id="TIGR01414">
    <property type="entry name" value="autotrans_barl"/>
    <property type="match status" value="1"/>
</dbReference>
<evidence type="ECO:0000259" key="1">
    <source>
        <dbReference type="PROSITE" id="PS51208"/>
    </source>
</evidence>
<evidence type="ECO:0000313" key="2">
    <source>
        <dbReference type="EMBL" id="MDU0338828.1"/>
    </source>
</evidence>
<gene>
    <name evidence="2" type="ORF">RKE40_03010</name>
</gene>
<name>A0ABU3S213_9HYPH</name>